<dbReference type="GO" id="GO:0009927">
    <property type="term" value="F:histidine phosphotransfer kinase activity"/>
    <property type="evidence" value="ECO:0007669"/>
    <property type="project" value="InterPro"/>
</dbReference>
<keyword evidence="1" id="KW-0597">Phosphoprotein</keyword>
<dbReference type="SMART" id="SM00073">
    <property type="entry name" value="HPT"/>
    <property type="match status" value="1"/>
</dbReference>
<dbReference type="PANTHER" id="PTHR28242">
    <property type="entry name" value="PHOSPHORELAY INTERMEDIATE PROTEIN YPD1"/>
    <property type="match status" value="1"/>
</dbReference>
<dbReference type="CDD" id="cd00088">
    <property type="entry name" value="HPT"/>
    <property type="match status" value="1"/>
</dbReference>
<dbReference type="Gene3D" id="1.20.120.160">
    <property type="entry name" value="HPT domain"/>
    <property type="match status" value="1"/>
</dbReference>
<dbReference type="Proteomes" id="UP001163850">
    <property type="component" value="Unassembled WGS sequence"/>
</dbReference>
<evidence type="ECO:0000256" key="2">
    <source>
        <dbReference type="SAM" id="MobiDB-lite"/>
    </source>
</evidence>
<comment type="caution">
    <text evidence="4">The sequence shown here is derived from an EMBL/GenBank/DDBJ whole genome shotgun (WGS) entry which is preliminary data.</text>
</comment>
<dbReference type="InterPro" id="IPR045871">
    <property type="entry name" value="AHP1-5/YPD1"/>
</dbReference>
<feature type="modified residue" description="Phosphohistidine" evidence="1">
    <location>
        <position position="177"/>
    </location>
</feature>
<protein>
    <submittedName>
        <fullName evidence="4">Histidine-phosphotransfer domain HPT domain-containing protein</fullName>
    </submittedName>
</protein>
<gene>
    <name evidence="4" type="ORF">F5890DRAFT_1566379</name>
</gene>
<evidence type="ECO:0000313" key="5">
    <source>
        <dbReference type="Proteomes" id="UP001163850"/>
    </source>
</evidence>
<accession>A0AA38PX69</accession>
<proteinExistence type="predicted"/>
<feature type="compositionally biased region" description="Basic and acidic residues" evidence="2">
    <location>
        <begin position="72"/>
        <end position="83"/>
    </location>
</feature>
<evidence type="ECO:0000259" key="3">
    <source>
        <dbReference type="PROSITE" id="PS50894"/>
    </source>
</evidence>
<name>A0AA38PX69_9AGAR</name>
<dbReference type="EMBL" id="MU802017">
    <property type="protein sequence ID" value="KAJ3983583.1"/>
    <property type="molecule type" value="Genomic_DNA"/>
</dbReference>
<dbReference type="InterPro" id="IPR008207">
    <property type="entry name" value="Sig_transdc_His_kin_Hpt_dom"/>
</dbReference>
<dbReference type="InterPro" id="IPR036641">
    <property type="entry name" value="HPT_dom_sf"/>
</dbReference>
<feature type="region of interest" description="Disordered" evidence="2">
    <location>
        <begin position="1"/>
        <end position="120"/>
    </location>
</feature>
<feature type="domain" description="HPt" evidence="3">
    <location>
        <begin position="138"/>
        <end position="239"/>
    </location>
</feature>
<dbReference type="GO" id="GO:0043424">
    <property type="term" value="F:protein histidine kinase binding"/>
    <property type="evidence" value="ECO:0007669"/>
    <property type="project" value="InterPro"/>
</dbReference>
<evidence type="ECO:0000256" key="1">
    <source>
        <dbReference type="PROSITE-ProRule" id="PRU00110"/>
    </source>
</evidence>
<feature type="compositionally biased region" description="Polar residues" evidence="2">
    <location>
        <begin position="1"/>
        <end position="12"/>
    </location>
</feature>
<dbReference type="GO" id="GO:0005634">
    <property type="term" value="C:nucleus"/>
    <property type="evidence" value="ECO:0007669"/>
    <property type="project" value="TreeGrafter"/>
</dbReference>
<reference evidence="4" key="1">
    <citation type="submission" date="2022-08" db="EMBL/GenBank/DDBJ databases">
        <authorList>
            <consortium name="DOE Joint Genome Institute"/>
            <person name="Min B."/>
            <person name="Riley R."/>
            <person name="Sierra-Patev S."/>
            <person name="Naranjo-Ortiz M."/>
            <person name="Looney B."/>
            <person name="Konkel Z."/>
            <person name="Slot J.C."/>
            <person name="Sakamoto Y."/>
            <person name="Steenwyk J.L."/>
            <person name="Rokas A."/>
            <person name="Carro J."/>
            <person name="Camarero S."/>
            <person name="Ferreira P."/>
            <person name="Molpeceres G."/>
            <person name="Ruiz-Duenas F.J."/>
            <person name="Serrano A."/>
            <person name="Henrissat B."/>
            <person name="Drula E."/>
            <person name="Hughes K.W."/>
            <person name="Mata J.L."/>
            <person name="Ishikawa N.K."/>
            <person name="Vargas-Isla R."/>
            <person name="Ushijima S."/>
            <person name="Smith C.A."/>
            <person name="Ahrendt S."/>
            <person name="Andreopoulos W."/>
            <person name="He G."/>
            <person name="Labutti K."/>
            <person name="Lipzen A."/>
            <person name="Ng V."/>
            <person name="Sandor L."/>
            <person name="Barry K."/>
            <person name="Martinez A.T."/>
            <person name="Xiao Y."/>
            <person name="Gibbons J.G."/>
            <person name="Terashima K."/>
            <person name="Hibbett D.S."/>
            <person name="Grigoriev I.V."/>
        </authorList>
    </citation>
    <scope>NUCLEOTIDE SEQUENCE</scope>
    <source>
        <strain evidence="4">TFB7829</strain>
    </source>
</reference>
<sequence>MVWHTKTATPGSELTFRPRQLPVSDFCSDSLKTPLTTRMPAGDKLEQSTSSQDTNKVTIESPSSVKASNAKPDAHDPDSHADKIVISSTTANRPSSPPADPAKKQNSDTEVETSSPDQDEIINMSIFNQILELDEDDTHDFSREMVEEYYTQAAQTFDDMDAALMQKDLEKLSDLGHFLKGSSATLGVTHVQSSCEKIQRYGQLRDEEKGIDIDNEQALNLITQLITQVKGEYYVAEKWMRKWYTEHNE</sequence>
<dbReference type="SUPFAM" id="SSF47226">
    <property type="entry name" value="Histidine-containing phosphotransfer domain, HPT domain"/>
    <property type="match status" value="1"/>
</dbReference>
<organism evidence="4 5">
    <name type="scientific">Lentinula detonsa</name>
    <dbReference type="NCBI Taxonomy" id="2804962"/>
    <lineage>
        <taxon>Eukaryota</taxon>
        <taxon>Fungi</taxon>
        <taxon>Dikarya</taxon>
        <taxon>Basidiomycota</taxon>
        <taxon>Agaricomycotina</taxon>
        <taxon>Agaricomycetes</taxon>
        <taxon>Agaricomycetidae</taxon>
        <taxon>Agaricales</taxon>
        <taxon>Marasmiineae</taxon>
        <taxon>Omphalotaceae</taxon>
        <taxon>Lentinula</taxon>
    </lineage>
</organism>
<dbReference type="PROSITE" id="PS50894">
    <property type="entry name" value="HPT"/>
    <property type="match status" value="1"/>
</dbReference>
<dbReference type="AlphaFoldDB" id="A0AA38PX69"/>
<dbReference type="GO" id="GO:0005737">
    <property type="term" value="C:cytoplasm"/>
    <property type="evidence" value="ECO:0007669"/>
    <property type="project" value="TreeGrafter"/>
</dbReference>
<dbReference type="Pfam" id="PF01627">
    <property type="entry name" value="Hpt"/>
    <property type="match status" value="1"/>
</dbReference>
<feature type="compositionally biased region" description="Polar residues" evidence="2">
    <location>
        <begin position="47"/>
        <end position="67"/>
    </location>
</feature>
<dbReference type="PANTHER" id="PTHR28242:SF52">
    <property type="entry name" value="PHOSPHORELAY INTERMEDIATE PROTEIN YPD1"/>
    <property type="match status" value="1"/>
</dbReference>
<evidence type="ECO:0000313" key="4">
    <source>
        <dbReference type="EMBL" id="KAJ3983583.1"/>
    </source>
</evidence>
<dbReference type="GO" id="GO:0000160">
    <property type="term" value="P:phosphorelay signal transduction system"/>
    <property type="evidence" value="ECO:0007669"/>
    <property type="project" value="InterPro"/>
</dbReference>